<evidence type="ECO:0000313" key="2">
    <source>
        <dbReference type="EMBL" id="MDQ0445304.1"/>
    </source>
</evidence>
<evidence type="ECO:0000313" key="3">
    <source>
        <dbReference type="Proteomes" id="UP001236369"/>
    </source>
</evidence>
<dbReference type="InterPro" id="IPR017831">
    <property type="entry name" value="Hopanoid-assoc_phosphoryl_HpnG"/>
</dbReference>
<dbReference type="PANTHER" id="PTHR46832:SF1">
    <property type="entry name" value="5'-METHYLTHIOADENOSINE_S-ADENOSYLHOMOCYSTEINE NUCLEOSIDASE"/>
    <property type="match status" value="1"/>
</dbReference>
<comment type="caution">
    <text evidence="2">The sequence shown here is derived from an EMBL/GenBank/DDBJ whole genome shotgun (WGS) entry which is preliminary data.</text>
</comment>
<dbReference type="Proteomes" id="UP001236369">
    <property type="component" value="Unassembled WGS sequence"/>
</dbReference>
<keyword evidence="3" id="KW-1185">Reference proteome</keyword>
<protein>
    <submittedName>
        <fullName evidence="2">Hopanoid-associated phosphorylase</fullName>
    </submittedName>
</protein>
<reference evidence="2 3" key="1">
    <citation type="submission" date="2023-07" db="EMBL/GenBank/DDBJ databases">
        <title>Genomic Encyclopedia of Type Strains, Phase IV (KMG-IV): sequencing the most valuable type-strain genomes for metagenomic binning, comparative biology and taxonomic classification.</title>
        <authorList>
            <person name="Goeker M."/>
        </authorList>
    </citation>
    <scope>NUCLEOTIDE SEQUENCE [LARGE SCALE GENOMIC DNA]</scope>
    <source>
        <strain evidence="2 3">DSM 19562</strain>
    </source>
</reference>
<feature type="domain" description="Nucleoside phosphorylase" evidence="1">
    <location>
        <begin position="67"/>
        <end position="191"/>
    </location>
</feature>
<dbReference type="SUPFAM" id="SSF53167">
    <property type="entry name" value="Purine and uridine phosphorylases"/>
    <property type="match status" value="1"/>
</dbReference>
<gene>
    <name evidence="2" type="ORF">QO016_004833</name>
</gene>
<dbReference type="NCBIfam" id="TIGR03468">
    <property type="entry name" value="HpnG"/>
    <property type="match status" value="1"/>
</dbReference>
<evidence type="ECO:0000259" key="1">
    <source>
        <dbReference type="Pfam" id="PF01048"/>
    </source>
</evidence>
<dbReference type="InterPro" id="IPR035994">
    <property type="entry name" value="Nucleoside_phosphorylase_sf"/>
</dbReference>
<sequence>MPSPDPDEPRPRRVPGALAGLIQPRAMIDPSSPVLAVTGLARERRIAAGTAVEPIGAGGDPVRLRALLDARTVPGCRAVVSFGIAGGLDPSLKPGDVVVGTGVVSAEGRRSADLGAAAAMVGLLAGLPNRVISADIAGVDAAVLEVSAKEELRGKTGAAAVDMESHVAAAFAGRHGLPFAALRVICDPADRALPAFAANALTPDGEPDIRGVVSALVFGRARIGDLMRLGRDSNAAFAVLARCRQCLGVGLGFPPPPSANP</sequence>
<dbReference type="Pfam" id="PF01048">
    <property type="entry name" value="PNP_UDP_1"/>
    <property type="match status" value="1"/>
</dbReference>
<accession>A0ABU0HUX9</accession>
<organism evidence="2 3">
    <name type="scientific">Methylobacterium persicinum</name>
    <dbReference type="NCBI Taxonomy" id="374426"/>
    <lineage>
        <taxon>Bacteria</taxon>
        <taxon>Pseudomonadati</taxon>
        <taxon>Pseudomonadota</taxon>
        <taxon>Alphaproteobacteria</taxon>
        <taxon>Hyphomicrobiales</taxon>
        <taxon>Methylobacteriaceae</taxon>
        <taxon>Methylobacterium</taxon>
    </lineage>
</organism>
<dbReference type="Gene3D" id="3.40.50.1580">
    <property type="entry name" value="Nucleoside phosphorylase domain"/>
    <property type="match status" value="1"/>
</dbReference>
<name>A0ABU0HUX9_9HYPH</name>
<dbReference type="InterPro" id="IPR000845">
    <property type="entry name" value="Nucleoside_phosphorylase_d"/>
</dbReference>
<dbReference type="CDD" id="cd17768">
    <property type="entry name" value="adenosylhopane_nucleosidase_HpnG-like"/>
    <property type="match status" value="1"/>
</dbReference>
<proteinExistence type="predicted"/>
<dbReference type="PANTHER" id="PTHR46832">
    <property type="entry name" value="5'-METHYLTHIOADENOSINE/S-ADENOSYLHOMOCYSTEINE NUCLEOSIDASE"/>
    <property type="match status" value="1"/>
</dbReference>
<dbReference type="EMBL" id="JAUSVV010000025">
    <property type="protein sequence ID" value="MDQ0445304.1"/>
    <property type="molecule type" value="Genomic_DNA"/>
</dbReference>